<dbReference type="SMART" id="SM00858">
    <property type="entry name" value="SAF"/>
    <property type="match status" value="1"/>
</dbReference>
<keyword evidence="4" id="KW-1185">Reference proteome</keyword>
<comment type="caution">
    <text evidence="3">The sequence shown here is derived from an EMBL/GenBank/DDBJ whole genome shotgun (WGS) entry which is preliminary data.</text>
</comment>
<dbReference type="EMBL" id="JACHKF010000001">
    <property type="protein sequence ID" value="MBB6571689.1"/>
    <property type="molecule type" value="Genomic_DNA"/>
</dbReference>
<dbReference type="InterPro" id="IPR013974">
    <property type="entry name" value="SAF"/>
</dbReference>
<dbReference type="Proteomes" id="UP000553957">
    <property type="component" value="Unassembled WGS sequence"/>
</dbReference>
<sequence length="201" mass="20671">MTIPSFLRDLSRVLRRRRRLLAGLAAAAAVYLGLTSLAPAPPPTVPVLAADRDLPGGVVPDALRTIRLPVDAVPSGALTPGADLSKRVLSGPIRAGEPLTDVRFLGPPLVPAGLVAYPFRIDDSDIGALLRVGDRLDLYTGTSTATDSAGLAASSVRVIALPKSMSTGALIVVGVPRSIAARLAQATTNSRISVALTPDTS</sequence>
<evidence type="ECO:0000313" key="4">
    <source>
        <dbReference type="Proteomes" id="UP000534306"/>
    </source>
</evidence>
<reference evidence="3 4" key="1">
    <citation type="submission" date="2020-05" db="EMBL/GenBank/DDBJ databases">
        <title>Genome sequence of Kribbella sandramycini ATCC 39419.</title>
        <authorList>
            <person name="Maclea K.S."/>
            <person name="Fair J.L."/>
        </authorList>
    </citation>
    <scope>NUCLEOTIDE SEQUENCE [LARGE SCALE GENOMIC DNA]</scope>
    <source>
        <strain evidence="3 4">ATCC 39419</strain>
    </source>
</reference>
<dbReference type="RefSeq" id="WP_171677579.1">
    <property type="nucleotide sequence ID" value="NZ_BAAAGT010000009.1"/>
</dbReference>
<evidence type="ECO:0000313" key="3">
    <source>
        <dbReference type="EMBL" id="NOL44334.1"/>
    </source>
</evidence>
<evidence type="ECO:0000259" key="1">
    <source>
        <dbReference type="SMART" id="SM00858"/>
    </source>
</evidence>
<protein>
    <recommendedName>
        <fullName evidence="1">SAF domain-containing protein</fullName>
    </recommendedName>
</protein>
<evidence type="ECO:0000313" key="2">
    <source>
        <dbReference type="EMBL" id="MBB6571689.1"/>
    </source>
</evidence>
<dbReference type="Proteomes" id="UP000534306">
    <property type="component" value="Unassembled WGS sequence"/>
</dbReference>
<proteinExistence type="predicted"/>
<organism evidence="3 4">
    <name type="scientific">Kribbella sandramycini</name>
    <dbReference type="NCBI Taxonomy" id="60450"/>
    <lineage>
        <taxon>Bacteria</taxon>
        <taxon>Bacillati</taxon>
        <taxon>Actinomycetota</taxon>
        <taxon>Actinomycetes</taxon>
        <taxon>Propionibacteriales</taxon>
        <taxon>Kribbellaceae</taxon>
        <taxon>Kribbella</taxon>
    </lineage>
</organism>
<accession>A0A7Y4L4N5</accession>
<dbReference type="AlphaFoldDB" id="A0A7Y4L4N5"/>
<gene>
    <name evidence="2" type="ORF">HNR71_007326</name>
    <name evidence="3" type="ORF">HPO96_29205</name>
</gene>
<evidence type="ECO:0000313" key="5">
    <source>
        <dbReference type="Proteomes" id="UP000553957"/>
    </source>
</evidence>
<dbReference type="EMBL" id="JABJRC010000008">
    <property type="protein sequence ID" value="NOL44334.1"/>
    <property type="molecule type" value="Genomic_DNA"/>
</dbReference>
<name>A0A7Y4L4N5_9ACTN</name>
<reference evidence="2 5" key="2">
    <citation type="submission" date="2020-08" db="EMBL/GenBank/DDBJ databases">
        <title>Sequencing the genomes of 1000 actinobacteria strains.</title>
        <authorList>
            <person name="Klenk H.-P."/>
        </authorList>
    </citation>
    <scope>NUCLEOTIDE SEQUENCE [LARGE SCALE GENOMIC DNA]</scope>
    <source>
        <strain evidence="2 5">DSM 15626</strain>
    </source>
</reference>
<feature type="domain" description="SAF" evidence="1">
    <location>
        <begin position="45"/>
        <end position="105"/>
    </location>
</feature>
<dbReference type="CDD" id="cd11614">
    <property type="entry name" value="SAF_CpaB_FlgA_like"/>
    <property type="match status" value="1"/>
</dbReference>